<protein>
    <recommendedName>
        <fullName evidence="8">Major facilitator superfamily (MFS) profile domain-containing protein</fullName>
    </recommendedName>
</protein>
<dbReference type="EMBL" id="JARPUR010000001">
    <property type="protein sequence ID" value="KAK4885259.1"/>
    <property type="molecule type" value="Genomic_DNA"/>
</dbReference>
<comment type="caution">
    <text evidence="9">The sequence shown here is derived from an EMBL/GenBank/DDBJ whole genome shotgun (WGS) entry which is preliminary data.</text>
</comment>
<dbReference type="Proteomes" id="UP001353858">
    <property type="component" value="Unassembled WGS sequence"/>
</dbReference>
<dbReference type="AlphaFoldDB" id="A0AAN7Q463"/>
<feature type="transmembrane region" description="Helical" evidence="7">
    <location>
        <begin position="134"/>
        <end position="153"/>
    </location>
</feature>
<dbReference type="Pfam" id="PF00083">
    <property type="entry name" value="Sugar_tr"/>
    <property type="match status" value="1"/>
</dbReference>
<gene>
    <name evidence="9" type="ORF">RN001_001530</name>
</gene>
<keyword evidence="6 7" id="KW-0472">Membrane</keyword>
<comment type="subcellular location">
    <subcellularLocation>
        <location evidence="1">Membrane</location>
        <topology evidence="1">Multi-pass membrane protein</topology>
    </subcellularLocation>
</comment>
<name>A0AAN7Q463_9COLE</name>
<dbReference type="InterPro" id="IPR005828">
    <property type="entry name" value="MFS_sugar_transport-like"/>
</dbReference>
<evidence type="ECO:0000256" key="1">
    <source>
        <dbReference type="ARBA" id="ARBA00004141"/>
    </source>
</evidence>
<evidence type="ECO:0000256" key="3">
    <source>
        <dbReference type="ARBA" id="ARBA00022448"/>
    </source>
</evidence>
<feature type="domain" description="Major facilitator superfamily (MFS) profile" evidence="8">
    <location>
        <begin position="68"/>
        <end position="496"/>
    </location>
</feature>
<dbReference type="InterPro" id="IPR036259">
    <property type="entry name" value="MFS_trans_sf"/>
</dbReference>
<feature type="transmembrane region" description="Helical" evidence="7">
    <location>
        <begin position="304"/>
        <end position="323"/>
    </location>
</feature>
<organism evidence="9 10">
    <name type="scientific">Aquatica leii</name>
    <dbReference type="NCBI Taxonomy" id="1421715"/>
    <lineage>
        <taxon>Eukaryota</taxon>
        <taxon>Metazoa</taxon>
        <taxon>Ecdysozoa</taxon>
        <taxon>Arthropoda</taxon>
        <taxon>Hexapoda</taxon>
        <taxon>Insecta</taxon>
        <taxon>Pterygota</taxon>
        <taxon>Neoptera</taxon>
        <taxon>Endopterygota</taxon>
        <taxon>Coleoptera</taxon>
        <taxon>Polyphaga</taxon>
        <taxon>Elateriformia</taxon>
        <taxon>Elateroidea</taxon>
        <taxon>Lampyridae</taxon>
        <taxon>Luciolinae</taxon>
        <taxon>Aquatica</taxon>
    </lineage>
</organism>
<evidence type="ECO:0000259" key="8">
    <source>
        <dbReference type="PROSITE" id="PS50850"/>
    </source>
</evidence>
<evidence type="ECO:0000256" key="5">
    <source>
        <dbReference type="ARBA" id="ARBA00022989"/>
    </source>
</evidence>
<evidence type="ECO:0000256" key="6">
    <source>
        <dbReference type="ARBA" id="ARBA00023136"/>
    </source>
</evidence>
<evidence type="ECO:0000256" key="2">
    <source>
        <dbReference type="ARBA" id="ARBA00008335"/>
    </source>
</evidence>
<sequence>MVLRRVRGYQDIDETSSEPTNSRTSLPDPDLGVTQEIEMASVSVVPDDTFTITQAVNALGFGWFQVKLSLWTGLCWMADSMEMTILSILSPSLHCIWNITRYQQALTTTVVFLGMMLSSTFWGNLSDRYGRKHALTLCAILLFYYGLLSSIAPSFMWVLLLRGLVGFAVGCTPQSVTLYAEFLPTKQRAKCVVLLDCFWALGACFEVALALLVMPTLGWRWLLALSTIPLLIFAIVCPWLPESARFHVACGQTDKALETLEQIAKDNKKPMLLGRLVVDDAHQHSPHRGRFRDLLVSSLRTTSLLLWFIWMACAFCYYGLVLMTTELFENSGTCNSKKSTVDEEVCSADCKQLQTTDYMDLLWTTLAEFPGIFATIFIIERFGRKRTMAVQFFLYAACASFLMICTEKRVYLTVMLFIARAIIAGVFQAAYVYTPEVYPTSLRAVGVGTCSAMARLGAMITPYVAQVLVKSSMTLAITVYAVAAILAAIALSDELDWELLTRNINAANFKVEEKRKLLRMQLNIEKCDPTKLSMYAHVDLNVKSELEFCSNRLLELTDHVRRFEEKPVTSEYQRLETKLKHLYRRLDYISTAVEKEDQSQWRVIKDNCLTMLDSLTEVEESDVMRQNDLISVLET</sequence>
<dbReference type="Gene3D" id="1.20.1250.20">
    <property type="entry name" value="MFS general substrate transporter like domains"/>
    <property type="match status" value="1"/>
</dbReference>
<feature type="transmembrane region" description="Helical" evidence="7">
    <location>
        <begin position="102"/>
        <end position="122"/>
    </location>
</feature>
<evidence type="ECO:0000256" key="4">
    <source>
        <dbReference type="ARBA" id="ARBA00022692"/>
    </source>
</evidence>
<dbReference type="PANTHER" id="PTHR23511">
    <property type="entry name" value="SYNAPTIC VESICLE GLYCOPROTEIN 2"/>
    <property type="match status" value="1"/>
</dbReference>
<feature type="transmembrane region" description="Helical" evidence="7">
    <location>
        <begin position="410"/>
        <end position="433"/>
    </location>
</feature>
<feature type="transmembrane region" description="Helical" evidence="7">
    <location>
        <begin position="361"/>
        <end position="379"/>
    </location>
</feature>
<keyword evidence="10" id="KW-1185">Reference proteome</keyword>
<keyword evidence="4 7" id="KW-0812">Transmembrane</keyword>
<dbReference type="GO" id="GO:0016020">
    <property type="term" value="C:membrane"/>
    <property type="evidence" value="ECO:0007669"/>
    <property type="project" value="UniProtKB-SubCell"/>
</dbReference>
<keyword evidence="5 7" id="KW-1133">Transmembrane helix</keyword>
<evidence type="ECO:0000313" key="9">
    <source>
        <dbReference type="EMBL" id="KAK4885259.1"/>
    </source>
</evidence>
<keyword evidence="3" id="KW-0813">Transport</keyword>
<comment type="similarity">
    <text evidence="2">Belongs to the major facilitator superfamily.</text>
</comment>
<feature type="transmembrane region" description="Helical" evidence="7">
    <location>
        <begin position="219"/>
        <end position="240"/>
    </location>
</feature>
<dbReference type="GO" id="GO:0022857">
    <property type="term" value="F:transmembrane transporter activity"/>
    <property type="evidence" value="ECO:0007669"/>
    <property type="project" value="InterPro"/>
</dbReference>
<evidence type="ECO:0000256" key="7">
    <source>
        <dbReference type="SAM" id="Phobius"/>
    </source>
</evidence>
<feature type="transmembrane region" description="Helical" evidence="7">
    <location>
        <begin position="471"/>
        <end position="492"/>
    </location>
</feature>
<proteinExistence type="inferred from homology"/>
<dbReference type="SUPFAM" id="SSF103473">
    <property type="entry name" value="MFS general substrate transporter"/>
    <property type="match status" value="1"/>
</dbReference>
<reference evidence="10" key="1">
    <citation type="submission" date="2023-01" db="EMBL/GenBank/DDBJ databases">
        <title>Key to firefly adult light organ development and bioluminescence: homeobox transcription factors regulate luciferase expression and transportation to peroxisome.</title>
        <authorList>
            <person name="Fu X."/>
        </authorList>
    </citation>
    <scope>NUCLEOTIDE SEQUENCE [LARGE SCALE GENOMIC DNA]</scope>
</reference>
<dbReference type="InterPro" id="IPR020846">
    <property type="entry name" value="MFS_dom"/>
</dbReference>
<feature type="transmembrane region" description="Helical" evidence="7">
    <location>
        <begin position="192"/>
        <end position="213"/>
    </location>
</feature>
<accession>A0AAN7Q463</accession>
<dbReference type="PROSITE" id="PS50850">
    <property type="entry name" value="MFS"/>
    <property type="match status" value="1"/>
</dbReference>
<evidence type="ECO:0000313" key="10">
    <source>
        <dbReference type="Proteomes" id="UP001353858"/>
    </source>
</evidence>
<dbReference type="PANTHER" id="PTHR23511:SF5">
    <property type="entry name" value="MAJOR FACILITATOR-TYPE TRANSPORTER HXNZ-RELATED"/>
    <property type="match status" value="1"/>
</dbReference>